<evidence type="ECO:0000313" key="2">
    <source>
        <dbReference type="EMBL" id="CAB1440810.1"/>
    </source>
</evidence>
<sequence length="125" mass="13761">MDQRQGANVALAGHVEEEVQVCLELDGLVSPQAGEVPRGFHLKTRRNLVCSQTNDSEKLRPNAKKNKKTNKPSPARKRRRTHPTGSSVAPPPPSTPSVRPLQNKPWPQTRSLRASYILPPSSISV</sequence>
<reference evidence="2" key="1">
    <citation type="submission" date="2020-03" db="EMBL/GenBank/DDBJ databases">
        <authorList>
            <person name="Weist P."/>
        </authorList>
    </citation>
    <scope>NUCLEOTIDE SEQUENCE</scope>
</reference>
<name>A0A9N7V1K9_PLEPL</name>
<dbReference type="Proteomes" id="UP001153269">
    <property type="component" value="Unassembled WGS sequence"/>
</dbReference>
<protein>
    <submittedName>
        <fullName evidence="2">Uncharacterized protein</fullName>
    </submittedName>
</protein>
<keyword evidence="3" id="KW-1185">Reference proteome</keyword>
<gene>
    <name evidence="2" type="ORF">PLEPLA_LOCUS28601</name>
</gene>
<dbReference type="AlphaFoldDB" id="A0A9N7V1K9"/>
<accession>A0A9N7V1K9</accession>
<feature type="compositionally biased region" description="Basic residues" evidence="1">
    <location>
        <begin position="61"/>
        <end position="82"/>
    </location>
</feature>
<comment type="caution">
    <text evidence="2">The sequence shown here is derived from an EMBL/GenBank/DDBJ whole genome shotgun (WGS) entry which is preliminary data.</text>
</comment>
<dbReference type="EMBL" id="CADEAL010002518">
    <property type="protein sequence ID" value="CAB1440810.1"/>
    <property type="molecule type" value="Genomic_DNA"/>
</dbReference>
<organism evidence="2 3">
    <name type="scientific">Pleuronectes platessa</name>
    <name type="common">European plaice</name>
    <dbReference type="NCBI Taxonomy" id="8262"/>
    <lineage>
        <taxon>Eukaryota</taxon>
        <taxon>Metazoa</taxon>
        <taxon>Chordata</taxon>
        <taxon>Craniata</taxon>
        <taxon>Vertebrata</taxon>
        <taxon>Euteleostomi</taxon>
        <taxon>Actinopterygii</taxon>
        <taxon>Neopterygii</taxon>
        <taxon>Teleostei</taxon>
        <taxon>Neoteleostei</taxon>
        <taxon>Acanthomorphata</taxon>
        <taxon>Carangaria</taxon>
        <taxon>Pleuronectiformes</taxon>
        <taxon>Pleuronectoidei</taxon>
        <taxon>Pleuronectidae</taxon>
        <taxon>Pleuronectes</taxon>
    </lineage>
</organism>
<proteinExistence type="predicted"/>
<feature type="region of interest" description="Disordered" evidence="1">
    <location>
        <begin position="30"/>
        <end position="125"/>
    </location>
</feature>
<evidence type="ECO:0000256" key="1">
    <source>
        <dbReference type="SAM" id="MobiDB-lite"/>
    </source>
</evidence>
<evidence type="ECO:0000313" key="3">
    <source>
        <dbReference type="Proteomes" id="UP001153269"/>
    </source>
</evidence>